<organism evidence="4 5">
    <name type="scientific">Pontiella desulfatans</name>
    <dbReference type="NCBI Taxonomy" id="2750659"/>
    <lineage>
        <taxon>Bacteria</taxon>
        <taxon>Pseudomonadati</taxon>
        <taxon>Kiritimatiellota</taxon>
        <taxon>Kiritimatiellia</taxon>
        <taxon>Kiritimatiellales</taxon>
        <taxon>Pontiellaceae</taxon>
        <taxon>Pontiella</taxon>
    </lineage>
</organism>
<dbReference type="Pfam" id="PF04909">
    <property type="entry name" value="Amidohydro_2"/>
    <property type="match status" value="1"/>
</dbReference>
<feature type="domain" description="Amidohydrolase-related" evidence="3">
    <location>
        <begin position="29"/>
        <end position="293"/>
    </location>
</feature>
<evidence type="ECO:0000313" key="4">
    <source>
        <dbReference type="EMBL" id="VGO13545.1"/>
    </source>
</evidence>
<dbReference type="InterPro" id="IPR006680">
    <property type="entry name" value="Amidohydro-rel"/>
</dbReference>
<proteinExistence type="inferred from homology"/>
<reference evidence="4 5" key="1">
    <citation type="submission" date="2019-04" db="EMBL/GenBank/DDBJ databases">
        <authorList>
            <person name="Van Vliet M D."/>
        </authorList>
    </citation>
    <scope>NUCLEOTIDE SEQUENCE [LARGE SCALE GENOMIC DNA]</scope>
    <source>
        <strain evidence="4 5">F1</strain>
    </source>
</reference>
<feature type="signal peptide" evidence="2">
    <location>
        <begin position="1"/>
        <end position="22"/>
    </location>
</feature>
<dbReference type="Proteomes" id="UP000366872">
    <property type="component" value="Unassembled WGS sequence"/>
</dbReference>
<keyword evidence="5" id="KW-1185">Reference proteome</keyword>
<evidence type="ECO:0000256" key="1">
    <source>
        <dbReference type="ARBA" id="ARBA00038310"/>
    </source>
</evidence>
<evidence type="ECO:0000313" key="5">
    <source>
        <dbReference type="Proteomes" id="UP000366872"/>
    </source>
</evidence>
<dbReference type="EMBL" id="CAAHFG010000001">
    <property type="protein sequence ID" value="VGO13545.1"/>
    <property type="molecule type" value="Genomic_DNA"/>
</dbReference>
<dbReference type="PANTHER" id="PTHR43569:SF2">
    <property type="entry name" value="AMIDOHYDROLASE-RELATED DOMAIN-CONTAINING PROTEIN"/>
    <property type="match status" value="1"/>
</dbReference>
<sequence>MKSGGMLKTVLILAVLCSSALAENPSGGIDTHIHLYEPAGLDWLKPDNTRLNQPHHAERFKAVSAGTPITWAVAVEAGTSLEHNEWMLEHAADKPVVAAVIGNLDLADPETGDILERFAQNPKFRGLRNRARGKVDFSDETVRKNIRWLEGRKMVLETGLDLHTRTDIVSIAQRYPDLTIIINHMAGGRLDTEKQPQGWWGPLVEELGECPNVYCKLSMFDAVFQHNYSPDRLDALFNPIMDAFGPDRLLFGSNWPISPDYEGMYNLFAQQLSSNTALMTRILVENPQKAYRLDLAGE</sequence>
<feature type="chain" id="PRO_5025621201" description="Amidohydrolase-related domain-containing protein" evidence="2">
    <location>
        <begin position="23"/>
        <end position="298"/>
    </location>
</feature>
<comment type="similarity">
    <text evidence="1">Belongs to the metallo-dependent hydrolases superfamily.</text>
</comment>
<gene>
    <name evidence="4" type="ORF">PDESU_02102</name>
</gene>
<dbReference type="Gene3D" id="3.20.20.140">
    <property type="entry name" value="Metal-dependent hydrolases"/>
    <property type="match status" value="1"/>
</dbReference>
<dbReference type="PANTHER" id="PTHR43569">
    <property type="entry name" value="AMIDOHYDROLASE"/>
    <property type="match status" value="1"/>
</dbReference>
<dbReference type="AlphaFoldDB" id="A0A6C2U0Y5"/>
<name>A0A6C2U0Y5_PONDE</name>
<keyword evidence="2" id="KW-0732">Signal</keyword>
<dbReference type="InterPro" id="IPR032466">
    <property type="entry name" value="Metal_Hydrolase"/>
</dbReference>
<dbReference type="InterPro" id="IPR052350">
    <property type="entry name" value="Metallo-dep_Lactonases"/>
</dbReference>
<protein>
    <recommendedName>
        <fullName evidence="3">Amidohydrolase-related domain-containing protein</fullName>
    </recommendedName>
</protein>
<evidence type="ECO:0000256" key="2">
    <source>
        <dbReference type="SAM" id="SignalP"/>
    </source>
</evidence>
<dbReference type="SUPFAM" id="SSF51556">
    <property type="entry name" value="Metallo-dependent hydrolases"/>
    <property type="match status" value="1"/>
</dbReference>
<accession>A0A6C2U0Y5</accession>
<dbReference type="GO" id="GO:0016787">
    <property type="term" value="F:hydrolase activity"/>
    <property type="evidence" value="ECO:0007669"/>
    <property type="project" value="InterPro"/>
</dbReference>
<evidence type="ECO:0000259" key="3">
    <source>
        <dbReference type="Pfam" id="PF04909"/>
    </source>
</evidence>